<name>A0AC61QJ91_9BACT</name>
<comment type="caution">
    <text evidence="1">The sequence shown here is derived from an EMBL/GenBank/DDBJ whole genome shotgun (WGS) entry which is preliminary data.</text>
</comment>
<dbReference type="EMBL" id="SMOG01000009">
    <property type="protein sequence ID" value="TDF73074.1"/>
    <property type="molecule type" value="Genomic_DNA"/>
</dbReference>
<gene>
    <name evidence="1" type="ORF">E0946_04145</name>
</gene>
<evidence type="ECO:0000313" key="2">
    <source>
        <dbReference type="Proteomes" id="UP000294588"/>
    </source>
</evidence>
<evidence type="ECO:0000313" key="1">
    <source>
        <dbReference type="EMBL" id="TDF73074.1"/>
    </source>
</evidence>
<keyword evidence="2" id="KW-1185">Reference proteome</keyword>
<organism evidence="1 2">
    <name type="scientific">Candidatus Syntrophosphaera thermopropionivorans</name>
    <dbReference type="NCBI Taxonomy" id="2593015"/>
    <lineage>
        <taxon>Bacteria</taxon>
        <taxon>Pseudomonadati</taxon>
        <taxon>Candidatus Cloacimonadota</taxon>
        <taxon>Candidatus Cloacimonadia</taxon>
        <taxon>Candidatus Cloacimonadales</taxon>
        <taxon>Candidatus Cloacimonadaceae</taxon>
        <taxon>Candidatus Syntrophosphaera</taxon>
    </lineage>
</organism>
<sequence>MKHRVIILLLFILTMSFLDAKSPDPKAVVGKIDNITYTYAEYDKILSNYYAYYQKKWGHPLSTEEKAQLNNQCWEELVGRYIYDKAIKAGKITITQAELLREAKKNPPEAVKQIPELKTNGKFDRKKYEDALNNIPEFKKAVLEEVKATYQYQKLLNTIRNEVTVSEDSVYKEWFRDNDLVDAQIICFDANKLTNITATEEEGRAYYESHKEQYRKENCRSYRYVRIPKATSTADSLAVKEEVMKIYQDLLAGADFAEMAKAKSQDPGSAEKGGDLGWFGRGQMIPVFEETAFKTNPGQIAEPVLSNYGWHIIQTLDRRQGENGEEVLARHILLRIEPSETTLKQLKMDAFSLYQKAQEKGLQKAAQEMGYKVEESGVFQEKDSFIKGIGRDANLVSFAFQNPVGSIPNIYYSPNGDAYICELSDSISVYYTPFEDEKSRIMNTVTKNKRNNYMNEYAHNFVRNFTPDQYLEQATKDSLMVIEITNHKKGDPISSLGKIPDLDNALFETPVGSFTPLINDQSRWFLGKITKHQVPDPARWEKNKAALIKEAKEKAGQEHLNKWYLEERRKVTIIDNRRDFYDLTSTDKVIQL</sequence>
<reference evidence="1" key="1">
    <citation type="submission" date="2019-03" db="EMBL/GenBank/DDBJ databases">
        <title>Candidatus Syntrophosphaera thermopropionivorans: a novel player in syntrophic propionate oxidation during anaerobic digestion.</title>
        <authorList>
            <person name="Dyksma S."/>
        </authorList>
    </citation>
    <scope>NUCLEOTIDE SEQUENCE</scope>
    <source>
        <strain evidence="1">W5</strain>
    </source>
</reference>
<accession>A0AC61QJ91</accession>
<proteinExistence type="predicted"/>
<dbReference type="Proteomes" id="UP000294588">
    <property type="component" value="Unassembled WGS sequence"/>
</dbReference>
<protein>
    <submittedName>
        <fullName evidence="1">Uncharacterized protein</fullName>
    </submittedName>
</protein>